<feature type="signal peptide" evidence="1">
    <location>
        <begin position="1"/>
        <end position="20"/>
    </location>
</feature>
<keyword evidence="1" id="KW-0732">Signal</keyword>
<evidence type="ECO:0000313" key="2">
    <source>
        <dbReference type="Proteomes" id="UP000492821"/>
    </source>
</evidence>
<reference evidence="3" key="2">
    <citation type="submission" date="2020-10" db="UniProtKB">
        <authorList>
            <consortium name="WormBaseParasite"/>
        </authorList>
    </citation>
    <scope>IDENTIFICATION</scope>
</reference>
<evidence type="ECO:0000313" key="3">
    <source>
        <dbReference type="WBParaSite" id="Pan_g7193.t1"/>
    </source>
</evidence>
<evidence type="ECO:0000256" key="1">
    <source>
        <dbReference type="SAM" id="SignalP"/>
    </source>
</evidence>
<organism evidence="2 3">
    <name type="scientific">Panagrellus redivivus</name>
    <name type="common">Microworm</name>
    <dbReference type="NCBI Taxonomy" id="6233"/>
    <lineage>
        <taxon>Eukaryota</taxon>
        <taxon>Metazoa</taxon>
        <taxon>Ecdysozoa</taxon>
        <taxon>Nematoda</taxon>
        <taxon>Chromadorea</taxon>
        <taxon>Rhabditida</taxon>
        <taxon>Tylenchina</taxon>
        <taxon>Panagrolaimomorpha</taxon>
        <taxon>Panagrolaimoidea</taxon>
        <taxon>Panagrolaimidae</taxon>
        <taxon>Panagrellus</taxon>
    </lineage>
</organism>
<accession>A0A7E4W5S6</accession>
<sequence>MFKTTLICIFILCAVSKTHARASCNIALLKEFLNFTKFEYAFDVANGNTCPFGELWVTDRLDALQFKDAHLKKLSEPNLLSFFNFITRARIPCEFNNVHRVLHKTSFNVTFAVSYRHENDEIRVYVIQQSNSRPVSFEILTIPTNVSKVLTSIDEVKSAFDASHARLTTYFTDLKENKTLLMTHQFSKVQNRLKALLVGFDVYPGLISNLQIDLSGKYAFFVINGRVFRVYIDYLAHSIFSSNEVVQFSLEIGSNDDFIPLDPTSILIWRWRNGQREAVVGESSFHRAQRIKSTFHFYELGCAFGGIPDPEGNYRLRLRQHKRFDG</sequence>
<name>A0A7E4W5S6_PANRE</name>
<keyword evidence="2" id="KW-1185">Reference proteome</keyword>
<dbReference type="AlphaFoldDB" id="A0A7E4W5S6"/>
<reference evidence="2" key="1">
    <citation type="journal article" date="2013" name="Genetics">
        <title>The draft genome and transcriptome of Panagrellus redivivus are shaped by the harsh demands of a free-living lifestyle.</title>
        <authorList>
            <person name="Srinivasan J."/>
            <person name="Dillman A.R."/>
            <person name="Macchietto M.G."/>
            <person name="Heikkinen L."/>
            <person name="Lakso M."/>
            <person name="Fracchia K.M."/>
            <person name="Antoshechkin I."/>
            <person name="Mortazavi A."/>
            <person name="Wong G."/>
            <person name="Sternberg P.W."/>
        </authorList>
    </citation>
    <scope>NUCLEOTIDE SEQUENCE [LARGE SCALE GENOMIC DNA]</scope>
    <source>
        <strain evidence="2">MT8872</strain>
    </source>
</reference>
<dbReference type="WBParaSite" id="Pan_g7193.t1">
    <property type="protein sequence ID" value="Pan_g7193.t1"/>
    <property type="gene ID" value="Pan_g7193"/>
</dbReference>
<feature type="chain" id="PRO_5028848639" evidence="1">
    <location>
        <begin position="21"/>
        <end position="326"/>
    </location>
</feature>
<proteinExistence type="predicted"/>
<protein>
    <submittedName>
        <fullName evidence="3">Secreted protein</fullName>
    </submittedName>
</protein>
<dbReference type="Proteomes" id="UP000492821">
    <property type="component" value="Unassembled WGS sequence"/>
</dbReference>